<dbReference type="EMBL" id="HE612864">
    <property type="protein sequence ID" value="CCE64596.1"/>
    <property type="molecule type" value="Genomic_DNA"/>
</dbReference>
<dbReference type="GO" id="GO:0019888">
    <property type="term" value="F:protein phosphatase regulator activity"/>
    <property type="evidence" value="ECO:0007669"/>
    <property type="project" value="TreeGrafter"/>
</dbReference>
<dbReference type="GO" id="GO:0005634">
    <property type="term" value="C:nucleus"/>
    <property type="evidence" value="ECO:0007669"/>
    <property type="project" value="TreeGrafter"/>
</dbReference>
<feature type="compositionally biased region" description="Basic and acidic residues" evidence="3">
    <location>
        <begin position="176"/>
        <end position="199"/>
    </location>
</feature>
<dbReference type="GeneID" id="11534367"/>
<feature type="region of interest" description="Disordered" evidence="3">
    <location>
        <begin position="904"/>
        <end position="1029"/>
    </location>
</feature>
<dbReference type="OMA" id="HAYIACE"/>
<feature type="region of interest" description="Disordered" evidence="3">
    <location>
        <begin position="29"/>
        <end position="63"/>
    </location>
</feature>
<dbReference type="PANTHER" id="PTHR12634:SF8">
    <property type="entry name" value="FIERY MOUNTAIN, ISOFORM D"/>
    <property type="match status" value="1"/>
</dbReference>
<dbReference type="GO" id="GO:0008287">
    <property type="term" value="C:protein serine/threonine phosphatase complex"/>
    <property type="evidence" value="ECO:0007669"/>
    <property type="project" value="EnsemblFungi"/>
</dbReference>
<protein>
    <submittedName>
        <fullName evidence="4">Uncharacterized protein</fullName>
    </submittedName>
</protein>
<organism evidence="4 5">
    <name type="scientific">Tetrapisispora phaffii (strain ATCC 24235 / CBS 4417 / NBRC 1672 / NRRL Y-8282 / UCD 70-5)</name>
    <name type="common">Yeast</name>
    <name type="synonym">Fabospora phaffii</name>
    <dbReference type="NCBI Taxonomy" id="1071381"/>
    <lineage>
        <taxon>Eukaryota</taxon>
        <taxon>Fungi</taxon>
        <taxon>Dikarya</taxon>
        <taxon>Ascomycota</taxon>
        <taxon>Saccharomycotina</taxon>
        <taxon>Saccharomycetes</taxon>
        <taxon>Saccharomycetales</taxon>
        <taxon>Saccharomycetaceae</taxon>
        <taxon>Tetrapisispora</taxon>
    </lineage>
</organism>
<dbReference type="PANTHER" id="PTHR12634">
    <property type="entry name" value="SIT4 YEAST -ASSOCIATING PROTEIN-RELATED"/>
    <property type="match status" value="1"/>
</dbReference>
<dbReference type="RefSeq" id="XP_003687030.1">
    <property type="nucleotide sequence ID" value="XM_003686982.1"/>
</dbReference>
<dbReference type="HOGENOM" id="CLU_003676_2_0_1"/>
<keyword evidence="2" id="KW-0131">Cell cycle</keyword>
<feature type="region of interest" description="Disordered" evidence="3">
    <location>
        <begin position="176"/>
        <end position="205"/>
    </location>
</feature>
<dbReference type="eggNOG" id="KOG2073">
    <property type="taxonomic scope" value="Eukaryota"/>
</dbReference>
<feature type="compositionally biased region" description="Basic and acidic residues" evidence="3">
    <location>
        <begin position="849"/>
        <end position="865"/>
    </location>
</feature>
<dbReference type="AlphaFoldDB" id="G8BXG8"/>
<feature type="compositionally biased region" description="Acidic residues" evidence="3">
    <location>
        <begin position="982"/>
        <end position="999"/>
    </location>
</feature>
<dbReference type="GO" id="GO:0019903">
    <property type="term" value="F:protein phosphatase binding"/>
    <property type="evidence" value="ECO:0007669"/>
    <property type="project" value="InterPro"/>
</dbReference>
<feature type="region of interest" description="Disordered" evidence="3">
    <location>
        <begin position="846"/>
        <end position="865"/>
    </location>
</feature>
<dbReference type="GO" id="GO:0031929">
    <property type="term" value="P:TOR signaling"/>
    <property type="evidence" value="ECO:0007669"/>
    <property type="project" value="EnsemblFungi"/>
</dbReference>
<dbReference type="InterPro" id="IPR007587">
    <property type="entry name" value="SAPS"/>
</dbReference>
<keyword evidence="5" id="KW-1185">Reference proteome</keyword>
<evidence type="ECO:0000256" key="3">
    <source>
        <dbReference type="SAM" id="MobiDB-lite"/>
    </source>
</evidence>
<reference evidence="4 5" key="1">
    <citation type="journal article" date="2011" name="Proc. Natl. Acad. Sci. U.S.A.">
        <title>Evolutionary erosion of yeast sex chromosomes by mating-type switching accidents.</title>
        <authorList>
            <person name="Gordon J.L."/>
            <person name="Armisen D."/>
            <person name="Proux-Wera E."/>
            <person name="Oheigeartaigh S.S."/>
            <person name="Byrne K.P."/>
            <person name="Wolfe K.H."/>
        </authorList>
    </citation>
    <scope>NUCLEOTIDE SEQUENCE [LARGE SCALE GENOMIC DNA]</scope>
    <source>
        <strain evidence="5">ATCC 24235 / CBS 4417 / NBRC 1672 / NRRL Y-8282 / UCD 70-5</strain>
    </source>
</reference>
<dbReference type="KEGG" id="tpf:TPHA_0I00900"/>
<dbReference type="GO" id="GO:0000082">
    <property type="term" value="P:G1/S transition of mitotic cell cycle"/>
    <property type="evidence" value="ECO:0007669"/>
    <property type="project" value="EnsemblFungi"/>
</dbReference>
<feature type="compositionally biased region" description="Acidic residues" evidence="3">
    <location>
        <begin position="927"/>
        <end position="937"/>
    </location>
</feature>
<gene>
    <name evidence="4" type="primary">TPHA0I00900</name>
    <name evidence="4" type="ordered locus">TPHA_0I00900</name>
</gene>
<sequence length="1047" mass="119720">MSSSFWKFGQDFATESPISKILDRAFIKRENTQEIEKDDEQGTKEEEFEEIDGDQIPKQQPDAASLDAVGTLDDSDASIKDGDYNKFDTQDQSVAETLPTTEAEFVNYRPDLDALDDLLDDDELYTELMCSNFKLLIYLKYPEVLAKLIDYITNEDLLDEKSDQLLVEDTVITKNDDKKEEQESDNIHLKLPEADSHEQVDDDDEIDNRSEISQETSVTIPQEVEEQVELRRARMAAEILSADVWPISSAIIENTELLEKLWSVLDHTAPLSIIASTYFMKISERLLDMDISSMLEFILNQENLVDRFLTHIDNPPLIDFLLKVISTDKPDSPTGVIERLKEQNFISDLLDRLNPEYSISTQSAAGDFFKAFVTISANSNNEIASGIGPNELTRELVSPEMIEKLIKIMLKGGTSLNNGVGIVIELIRKNNSDYDFVQVIYTTIQTHPPNERDPIYLGSLVTIFAKYMGEFEKMLVNSELPQLETPFGSIEPLGFERFKICELIAELLHCSNMALLNEPDGDVIVNERDAERRRVLKTDRLSRSTNEAEIGDIETELNSLHLYSGDDLDETKSNAVETQSTPEEKDNFDEQSVTSVELTEEALRETPLVGDRLKIALYDTHLVQTILKMFFDFSWNNFLHNVVFDIIQQIFNGPLKTGFNKFLLIDLLTKTKITDMIMKGDKRCTDYENEAGLRLGYMGHLILIAEEVAKFTAYIEEVRSEFSDEESWNALHEPHWQEYTETVLAEAREKYNTVLGDFGEYDDENIDDLVEDGAEENKQRDDEITITGDNINFNSNEEEDSPISFNDKTGVEDEDDYYAEYNDIDNPKFYEYIDANGNKTRLNLEPATELDKDKDSEKIANSEESNKFTDYMSNQLVGGYDDETFNNDVNADENEWSSTKSFRFVPKHESSHSDDNDAYRHQFRLDGDDDDYMDPNDDGQSYAKPDHPLYKSNVAPDVLNDLFHKEQLEDVDNNDVNSDTSDNSDAELEETSDVYNVDDSENKFGEYQDDAGGYSLFRSKNSDSLSWDENEQDRLMNMVSYNKNNSK</sequence>
<dbReference type="GO" id="GO:0002098">
    <property type="term" value="P:tRNA wobble uridine modification"/>
    <property type="evidence" value="ECO:0007669"/>
    <property type="project" value="EnsemblFungi"/>
</dbReference>
<name>G8BXG8_TETPH</name>
<proteinExistence type="inferred from homology"/>
<evidence type="ECO:0000313" key="5">
    <source>
        <dbReference type="Proteomes" id="UP000005666"/>
    </source>
</evidence>
<accession>G8BXG8</accession>
<feature type="compositionally biased region" description="Basic and acidic residues" evidence="3">
    <location>
        <begin position="906"/>
        <end position="926"/>
    </location>
</feature>
<evidence type="ECO:0000256" key="2">
    <source>
        <dbReference type="ARBA" id="ARBA00023306"/>
    </source>
</evidence>
<dbReference type="Pfam" id="PF04499">
    <property type="entry name" value="SAPS"/>
    <property type="match status" value="1"/>
</dbReference>
<feature type="compositionally biased region" description="Basic and acidic residues" evidence="3">
    <location>
        <begin position="29"/>
        <end position="45"/>
    </location>
</feature>
<dbReference type="STRING" id="1071381.G8BXG8"/>
<evidence type="ECO:0000256" key="1">
    <source>
        <dbReference type="ARBA" id="ARBA00006180"/>
    </source>
</evidence>
<dbReference type="OrthoDB" id="295029at2759"/>
<dbReference type="Proteomes" id="UP000005666">
    <property type="component" value="Chromosome 9"/>
</dbReference>
<comment type="similarity">
    <text evidence="1">Belongs to the SAPS family.</text>
</comment>
<dbReference type="GO" id="GO:0005829">
    <property type="term" value="C:cytosol"/>
    <property type="evidence" value="ECO:0007669"/>
    <property type="project" value="TreeGrafter"/>
</dbReference>
<evidence type="ECO:0000313" key="4">
    <source>
        <dbReference type="EMBL" id="CCE64596.1"/>
    </source>
</evidence>